<evidence type="ECO:0000256" key="7">
    <source>
        <dbReference type="ARBA" id="ARBA00022692"/>
    </source>
</evidence>
<keyword evidence="10 11" id="KW-0472">Membrane</keyword>
<evidence type="ECO:0000256" key="5">
    <source>
        <dbReference type="ARBA" id="ARBA00022640"/>
    </source>
</evidence>
<dbReference type="InterPro" id="IPR000537">
    <property type="entry name" value="UbiA_prenyltransferase"/>
</dbReference>
<proteinExistence type="inferred from homology"/>
<evidence type="ECO:0000256" key="6">
    <source>
        <dbReference type="ARBA" id="ARBA00022679"/>
    </source>
</evidence>
<keyword evidence="9 11" id="KW-1133">Transmembrane helix</keyword>
<organism evidence="12 13">
    <name type="scientific">Coccomyxa subellipsoidea</name>
    <dbReference type="NCBI Taxonomy" id="248742"/>
    <lineage>
        <taxon>Eukaryota</taxon>
        <taxon>Viridiplantae</taxon>
        <taxon>Chlorophyta</taxon>
        <taxon>core chlorophytes</taxon>
        <taxon>Trebouxiophyceae</taxon>
        <taxon>Trebouxiophyceae incertae sedis</taxon>
        <taxon>Coccomyxaceae</taxon>
        <taxon>Coccomyxa</taxon>
    </lineage>
</organism>
<dbReference type="CDD" id="cd13960">
    <property type="entry name" value="PT_UbiA_HPT1"/>
    <property type="match status" value="1"/>
</dbReference>
<comment type="similarity">
    <text evidence="3">Belongs to the UbiA prenyltransferase family.</text>
</comment>
<comment type="subcellular location">
    <subcellularLocation>
        <location evidence="1">Membrane</location>
        <topology evidence="1">Multi-pass membrane protein</topology>
    </subcellularLocation>
    <subcellularLocation>
        <location evidence="2">Plastid</location>
        <location evidence="2">Chloroplast</location>
    </subcellularLocation>
</comment>
<reference evidence="12 13" key="1">
    <citation type="journal article" date="2024" name="Nat. Commun.">
        <title>Phylogenomics reveals the evolutionary origins of lichenization in chlorophyte algae.</title>
        <authorList>
            <person name="Puginier C."/>
            <person name="Libourel C."/>
            <person name="Otte J."/>
            <person name="Skaloud P."/>
            <person name="Haon M."/>
            <person name="Grisel S."/>
            <person name="Petersen M."/>
            <person name="Berrin J.G."/>
            <person name="Delaux P.M."/>
            <person name="Dal Grande F."/>
            <person name="Keller J."/>
        </authorList>
    </citation>
    <scope>NUCLEOTIDE SEQUENCE [LARGE SCALE GENOMIC DNA]</scope>
    <source>
        <strain evidence="12 13">SAG 216-7</strain>
    </source>
</reference>
<evidence type="ECO:0000256" key="3">
    <source>
        <dbReference type="ARBA" id="ARBA00005985"/>
    </source>
</evidence>
<sequence>MVSGTTPSLGRCCASQPSCSGRNLPFQASRCPPALHPGVRLSVWTTNHCVVQQKAHAASRSHSRRGQNCRPVTVASAASAADAGGAASMGGEAAGGPSAAARLLAFQQAFWKFLRPHTIRGTILGSMAVTARALIECPTPLDWGLLPRACLGVLALLAGNGYIVGINQIYDVDIDTVSKPFLPIAAGELSPAMAWVLCIALAAAGLGITAVNFGRPISMLYAFGLFLGTIYSVPPLRLKRFAVAAFMIIATVRGFLLNFGVYSATRAALGLSFQWSPAILFITCFVTLFAVVIAITKDLADVEGDRKYGIQTFSTRLGTRRVAFLGSGLLALNYAAAIALAIRMPGTFRAPLMIGANLLFMAYLAQQTAKIDAKRYSQAGIAGYYLGIWNLFYAQYVIFPFI</sequence>
<evidence type="ECO:0000256" key="4">
    <source>
        <dbReference type="ARBA" id="ARBA00022528"/>
    </source>
</evidence>
<accession>A0ABR2YE44</accession>
<keyword evidence="4" id="KW-0150">Chloroplast</keyword>
<feature type="transmembrane region" description="Helical" evidence="11">
    <location>
        <begin position="275"/>
        <end position="296"/>
    </location>
</feature>
<dbReference type="NCBIfam" id="NF009525">
    <property type="entry name" value="PRK12887.1"/>
    <property type="match status" value="1"/>
</dbReference>
<gene>
    <name evidence="12" type="ORF">WJX75_005041</name>
</gene>
<evidence type="ECO:0000313" key="13">
    <source>
        <dbReference type="Proteomes" id="UP001491310"/>
    </source>
</evidence>
<dbReference type="EMBL" id="JALJOT010000014">
    <property type="protein sequence ID" value="KAK9903415.1"/>
    <property type="molecule type" value="Genomic_DNA"/>
</dbReference>
<dbReference type="Proteomes" id="UP001491310">
    <property type="component" value="Unassembled WGS sequence"/>
</dbReference>
<feature type="transmembrane region" description="Helical" evidence="11">
    <location>
        <begin position="322"/>
        <end position="342"/>
    </location>
</feature>
<keyword evidence="7 11" id="KW-0812">Transmembrane</keyword>
<evidence type="ECO:0000256" key="2">
    <source>
        <dbReference type="ARBA" id="ARBA00004229"/>
    </source>
</evidence>
<keyword evidence="6" id="KW-0808">Transferase</keyword>
<dbReference type="InterPro" id="IPR044502">
    <property type="entry name" value="AtHST-like"/>
</dbReference>
<evidence type="ECO:0000256" key="1">
    <source>
        <dbReference type="ARBA" id="ARBA00004141"/>
    </source>
</evidence>
<feature type="transmembrane region" description="Helical" evidence="11">
    <location>
        <begin position="377"/>
        <end position="399"/>
    </location>
</feature>
<dbReference type="InterPro" id="IPR044878">
    <property type="entry name" value="UbiA_sf"/>
</dbReference>
<evidence type="ECO:0000313" key="12">
    <source>
        <dbReference type="EMBL" id="KAK9903415.1"/>
    </source>
</evidence>
<comment type="caution">
    <text evidence="12">The sequence shown here is derived from an EMBL/GenBank/DDBJ whole genome shotgun (WGS) entry which is preliminary data.</text>
</comment>
<keyword evidence="13" id="KW-1185">Reference proteome</keyword>
<keyword evidence="8" id="KW-0809">Transit peptide</keyword>
<dbReference type="Pfam" id="PF01040">
    <property type="entry name" value="UbiA"/>
    <property type="match status" value="1"/>
</dbReference>
<name>A0ABR2YE44_9CHLO</name>
<evidence type="ECO:0000256" key="9">
    <source>
        <dbReference type="ARBA" id="ARBA00022989"/>
    </source>
</evidence>
<evidence type="ECO:0000256" key="11">
    <source>
        <dbReference type="SAM" id="Phobius"/>
    </source>
</evidence>
<dbReference type="PANTHER" id="PTHR43009">
    <property type="entry name" value="HOMOGENTISATE SOLANESYLTRANSFERASE, CHLOROPLASTIC"/>
    <property type="match status" value="1"/>
</dbReference>
<feature type="transmembrane region" description="Helical" evidence="11">
    <location>
        <begin position="192"/>
        <end position="211"/>
    </location>
</feature>
<dbReference type="Gene3D" id="1.10.357.140">
    <property type="entry name" value="UbiA prenyltransferase"/>
    <property type="match status" value="1"/>
</dbReference>
<feature type="transmembrane region" description="Helical" evidence="11">
    <location>
        <begin position="348"/>
        <end position="365"/>
    </location>
</feature>
<feature type="transmembrane region" description="Helical" evidence="11">
    <location>
        <begin position="241"/>
        <end position="263"/>
    </location>
</feature>
<evidence type="ECO:0000256" key="8">
    <source>
        <dbReference type="ARBA" id="ARBA00022946"/>
    </source>
</evidence>
<keyword evidence="5" id="KW-0934">Plastid</keyword>
<protein>
    <submittedName>
        <fullName evidence="12">Uncharacterized protein</fullName>
    </submittedName>
</protein>
<dbReference type="PANTHER" id="PTHR43009:SF10">
    <property type="entry name" value="HOMOGENTISATE SOLANESYLTRANSFERASE, CHLOROPLASTIC"/>
    <property type="match status" value="1"/>
</dbReference>
<evidence type="ECO:0000256" key="10">
    <source>
        <dbReference type="ARBA" id="ARBA00023136"/>
    </source>
</evidence>